<comment type="caution">
    <text evidence="1">The sequence shown here is derived from an EMBL/GenBank/DDBJ whole genome shotgun (WGS) entry which is preliminary data.</text>
</comment>
<evidence type="ECO:0000313" key="1">
    <source>
        <dbReference type="EMBL" id="MBS4196130.1"/>
    </source>
</evidence>
<proteinExistence type="predicted"/>
<keyword evidence="2" id="KW-1185">Reference proteome</keyword>
<dbReference type="AlphaFoldDB" id="A0A942YI63"/>
<dbReference type="RefSeq" id="WP_213125286.1">
    <property type="nucleotide sequence ID" value="NZ_JAGYPG010000002.1"/>
</dbReference>
<name>A0A942YI63_9BACI</name>
<dbReference type="EMBL" id="JAGYPG010000002">
    <property type="protein sequence ID" value="MBS4196130.1"/>
    <property type="molecule type" value="Genomic_DNA"/>
</dbReference>
<dbReference type="Proteomes" id="UP000681414">
    <property type="component" value="Unassembled WGS sequence"/>
</dbReference>
<gene>
    <name evidence="1" type="ORF">KHA97_13770</name>
</gene>
<accession>A0A942YI63</accession>
<sequence length="403" mass="45094">MTKQRIGNVGLLNLMNATEDSIKGIEGIDNVGLVLYKRENAYLISALNIENIGKTALVPDGYAFFNGILHIDQAYIESIQEPVKLFINGIVIIDKNVEADQIKKELFHFIMNGKVYSPAHLSGSVSNLFADGELNVSTYSGEPPRIENGKFTLTNSFLQSLDGPQYLVVNGKLTFSQDLNMDLFNEKISNIEVHGKITIPEEQEPYLYKKMTSLTTSPVDVIPAGYELIESQLQLNNRSIRRFKNKKIMAKKPIVVNADVTREALSNAFSKIHSTSLIICHESVEDIVYELCSLLDTEVLVYDNSFILIENEEEWSNDEFLALKEAANFIVRGELMLNGDVDPEVLQEKIATIDLLGEIIVSNKKLKGSLQNLLRLNDGIISERNKTSDEQSSYLNNIGELSL</sequence>
<protein>
    <submittedName>
        <fullName evidence="1">Uncharacterized protein</fullName>
    </submittedName>
</protein>
<organism evidence="1 2">
    <name type="scientific">Lederbergia citri</name>
    <dbReference type="NCBI Taxonomy" id="2833580"/>
    <lineage>
        <taxon>Bacteria</taxon>
        <taxon>Bacillati</taxon>
        <taxon>Bacillota</taxon>
        <taxon>Bacilli</taxon>
        <taxon>Bacillales</taxon>
        <taxon>Bacillaceae</taxon>
        <taxon>Lederbergia</taxon>
    </lineage>
</organism>
<reference evidence="1 2" key="1">
    <citation type="submission" date="2021-05" db="EMBL/GenBank/DDBJ databases">
        <title>Novel Bacillus species.</title>
        <authorList>
            <person name="Liu G."/>
        </authorList>
    </citation>
    <scope>NUCLEOTIDE SEQUENCE [LARGE SCALE GENOMIC DNA]</scope>
    <source>
        <strain evidence="2">FJAT-49780</strain>
    </source>
</reference>
<evidence type="ECO:0000313" key="2">
    <source>
        <dbReference type="Proteomes" id="UP000681414"/>
    </source>
</evidence>